<dbReference type="AlphaFoldDB" id="A0AAW4L3U4"/>
<evidence type="ECO:0000313" key="3">
    <source>
        <dbReference type="Proteomes" id="UP000811899"/>
    </source>
</evidence>
<dbReference type="RefSeq" id="WP_214172400.1">
    <property type="nucleotide sequence ID" value="NZ_JAHCVJ010000006.1"/>
</dbReference>
<comment type="caution">
    <text evidence="2">The sequence shown here is derived from an EMBL/GenBank/DDBJ whole genome shotgun (WGS) entry which is preliminary data.</text>
</comment>
<keyword evidence="1" id="KW-1133">Transmembrane helix</keyword>
<reference evidence="2 3" key="1">
    <citation type="submission" date="2021-05" db="EMBL/GenBank/DDBJ databases">
        <title>The draft genome of Geobacter pelophilus DSM 12255.</title>
        <authorList>
            <person name="Xu Z."/>
            <person name="Masuda Y."/>
            <person name="Itoh H."/>
            <person name="Senoo K."/>
        </authorList>
    </citation>
    <scope>NUCLEOTIDE SEQUENCE [LARGE SCALE GENOMIC DNA]</scope>
    <source>
        <strain evidence="2 3">DSM 12255</strain>
    </source>
</reference>
<organism evidence="2 3">
    <name type="scientific">Geoanaerobacter pelophilus</name>
    <dbReference type="NCBI Taxonomy" id="60036"/>
    <lineage>
        <taxon>Bacteria</taxon>
        <taxon>Pseudomonadati</taxon>
        <taxon>Thermodesulfobacteriota</taxon>
        <taxon>Desulfuromonadia</taxon>
        <taxon>Geobacterales</taxon>
        <taxon>Geobacteraceae</taxon>
        <taxon>Geoanaerobacter</taxon>
    </lineage>
</organism>
<accession>A0AAW4L3U4</accession>
<keyword evidence="1" id="KW-0472">Membrane</keyword>
<sequence length="136" mass="14639">MTTPVSSDSKGFTLLEFLVALVILTFGILALLQSVNLAISHNMTNQLRLEGAMVADSVLATELSKGGTTAGFAAISTVTSKLLISQKVMNGFRNYSVTKVGSSVTDNTKRVDVVVAWRYKKDRFQHGASTLISKIQ</sequence>
<evidence type="ECO:0000313" key="2">
    <source>
        <dbReference type="EMBL" id="MBT0665628.1"/>
    </source>
</evidence>
<dbReference type="EMBL" id="JAHCVJ010000006">
    <property type="protein sequence ID" value="MBT0665628.1"/>
    <property type="molecule type" value="Genomic_DNA"/>
</dbReference>
<evidence type="ECO:0000256" key="1">
    <source>
        <dbReference type="SAM" id="Phobius"/>
    </source>
</evidence>
<dbReference type="Pfam" id="PF07963">
    <property type="entry name" value="N_methyl"/>
    <property type="match status" value="1"/>
</dbReference>
<dbReference type="Proteomes" id="UP000811899">
    <property type="component" value="Unassembled WGS sequence"/>
</dbReference>
<keyword evidence="1" id="KW-0812">Transmembrane</keyword>
<protein>
    <submittedName>
        <fullName evidence="2">Prepilin-type N-terminal cleavage/methylation domain-containing protein</fullName>
    </submittedName>
</protein>
<dbReference type="NCBIfam" id="TIGR02532">
    <property type="entry name" value="IV_pilin_GFxxxE"/>
    <property type="match status" value="1"/>
</dbReference>
<keyword evidence="3" id="KW-1185">Reference proteome</keyword>
<feature type="transmembrane region" description="Helical" evidence="1">
    <location>
        <begin position="12"/>
        <end position="39"/>
    </location>
</feature>
<dbReference type="PROSITE" id="PS00409">
    <property type="entry name" value="PROKAR_NTER_METHYL"/>
    <property type="match status" value="1"/>
</dbReference>
<dbReference type="InterPro" id="IPR012902">
    <property type="entry name" value="N_methyl_site"/>
</dbReference>
<gene>
    <name evidence="2" type="ORF">KI809_15065</name>
</gene>
<proteinExistence type="predicted"/>
<name>A0AAW4L3U4_9BACT</name>